<dbReference type="AlphaFoldDB" id="A0A9N7TU47"/>
<protein>
    <submittedName>
        <fullName evidence="1">Uncharacterized protein</fullName>
    </submittedName>
</protein>
<gene>
    <name evidence="1" type="ORF">PLEPLA_LOCUS7008</name>
</gene>
<dbReference type="Proteomes" id="UP001153269">
    <property type="component" value="Unassembled WGS sequence"/>
</dbReference>
<name>A0A9N7TU47_PLEPL</name>
<organism evidence="1 2">
    <name type="scientific">Pleuronectes platessa</name>
    <name type="common">European plaice</name>
    <dbReference type="NCBI Taxonomy" id="8262"/>
    <lineage>
        <taxon>Eukaryota</taxon>
        <taxon>Metazoa</taxon>
        <taxon>Chordata</taxon>
        <taxon>Craniata</taxon>
        <taxon>Vertebrata</taxon>
        <taxon>Euteleostomi</taxon>
        <taxon>Actinopterygii</taxon>
        <taxon>Neopterygii</taxon>
        <taxon>Teleostei</taxon>
        <taxon>Neoteleostei</taxon>
        <taxon>Acanthomorphata</taxon>
        <taxon>Carangaria</taxon>
        <taxon>Pleuronectiformes</taxon>
        <taxon>Pleuronectoidei</taxon>
        <taxon>Pleuronectidae</taxon>
        <taxon>Pleuronectes</taxon>
    </lineage>
</organism>
<dbReference type="EMBL" id="CADEAL010000369">
    <property type="protein sequence ID" value="CAB1419180.1"/>
    <property type="molecule type" value="Genomic_DNA"/>
</dbReference>
<evidence type="ECO:0000313" key="1">
    <source>
        <dbReference type="EMBL" id="CAB1419180.1"/>
    </source>
</evidence>
<keyword evidence="2" id="KW-1185">Reference proteome</keyword>
<reference evidence="1" key="1">
    <citation type="submission" date="2020-03" db="EMBL/GenBank/DDBJ databases">
        <authorList>
            <person name="Weist P."/>
        </authorList>
    </citation>
    <scope>NUCLEOTIDE SEQUENCE</scope>
</reference>
<evidence type="ECO:0000313" key="2">
    <source>
        <dbReference type="Proteomes" id="UP001153269"/>
    </source>
</evidence>
<proteinExistence type="predicted"/>
<comment type="caution">
    <text evidence="1">The sequence shown here is derived from an EMBL/GenBank/DDBJ whole genome shotgun (WGS) entry which is preliminary data.</text>
</comment>
<sequence>MRSSCKAPVHRVRGSMLSVRRHIRQHSCGRQVRFPGEAVNVIEVSAAGIFEIERAWEQQVFAAVGNGSLIFLDVGRNWSQKNGLSAGAIPSTKLSQPRQNCAAEVLLLRLQSVQAGNILVQQQSRPENDVRGHETSAIGETITESMVMPMREGEQELPSVPS</sequence>
<accession>A0A9N7TU47</accession>